<dbReference type="SUPFAM" id="SSF48403">
    <property type="entry name" value="Ankyrin repeat"/>
    <property type="match status" value="1"/>
</dbReference>
<reference evidence="3 4" key="1">
    <citation type="journal article" date="2018" name="Mol. Biol. Evol.">
        <title>Broad Genomic Sampling Reveals a Smut Pathogenic Ancestry of the Fungal Clade Ustilaginomycotina.</title>
        <authorList>
            <person name="Kijpornyongpan T."/>
            <person name="Mondo S.J."/>
            <person name="Barry K."/>
            <person name="Sandor L."/>
            <person name="Lee J."/>
            <person name="Lipzen A."/>
            <person name="Pangilinan J."/>
            <person name="LaButti K."/>
            <person name="Hainaut M."/>
            <person name="Henrissat B."/>
            <person name="Grigoriev I.V."/>
            <person name="Spatafora J.W."/>
            <person name="Aime M.C."/>
        </authorList>
    </citation>
    <scope>NUCLEOTIDE SEQUENCE [LARGE SCALE GENOMIC DNA]</scope>
    <source>
        <strain evidence="3 4">MCA 4198</strain>
    </source>
</reference>
<evidence type="ECO:0000256" key="2">
    <source>
        <dbReference type="SAM" id="MobiDB-lite"/>
    </source>
</evidence>
<dbReference type="AlphaFoldDB" id="A0A316YIS1"/>
<dbReference type="InParanoid" id="A0A316YIS1"/>
<dbReference type="EMBL" id="KZ819637">
    <property type="protein sequence ID" value="PWN89082.1"/>
    <property type="molecule type" value="Genomic_DNA"/>
</dbReference>
<feature type="region of interest" description="Disordered" evidence="2">
    <location>
        <begin position="115"/>
        <end position="180"/>
    </location>
</feature>
<dbReference type="Proteomes" id="UP000245768">
    <property type="component" value="Unassembled WGS sequence"/>
</dbReference>
<keyword evidence="4" id="KW-1185">Reference proteome</keyword>
<keyword evidence="1" id="KW-0040">ANK repeat</keyword>
<dbReference type="PROSITE" id="PS50088">
    <property type="entry name" value="ANK_REPEAT"/>
    <property type="match status" value="1"/>
</dbReference>
<dbReference type="Gene3D" id="1.25.40.20">
    <property type="entry name" value="Ankyrin repeat-containing domain"/>
    <property type="match status" value="1"/>
</dbReference>
<gene>
    <name evidence="3" type="ORF">FA10DRAFT_280205</name>
</gene>
<evidence type="ECO:0000313" key="4">
    <source>
        <dbReference type="Proteomes" id="UP000245768"/>
    </source>
</evidence>
<accession>A0A316YIS1</accession>
<proteinExistence type="predicted"/>
<evidence type="ECO:0000256" key="1">
    <source>
        <dbReference type="PROSITE-ProRule" id="PRU00023"/>
    </source>
</evidence>
<feature type="repeat" description="ANK" evidence="1">
    <location>
        <begin position="84"/>
        <end position="120"/>
    </location>
</feature>
<protein>
    <submittedName>
        <fullName evidence="3">Uncharacterized protein</fullName>
    </submittedName>
</protein>
<evidence type="ECO:0000313" key="3">
    <source>
        <dbReference type="EMBL" id="PWN89082.1"/>
    </source>
</evidence>
<organism evidence="3 4">
    <name type="scientific">Acaromyces ingoldii</name>
    <dbReference type="NCBI Taxonomy" id="215250"/>
    <lineage>
        <taxon>Eukaryota</taxon>
        <taxon>Fungi</taxon>
        <taxon>Dikarya</taxon>
        <taxon>Basidiomycota</taxon>
        <taxon>Ustilaginomycotina</taxon>
        <taxon>Exobasidiomycetes</taxon>
        <taxon>Exobasidiales</taxon>
        <taxon>Cryptobasidiaceae</taxon>
        <taxon>Acaromyces</taxon>
    </lineage>
</organism>
<dbReference type="InterPro" id="IPR002110">
    <property type="entry name" value="Ankyrin_rpt"/>
</dbReference>
<dbReference type="InterPro" id="IPR036770">
    <property type="entry name" value="Ankyrin_rpt-contain_sf"/>
</dbReference>
<feature type="compositionally biased region" description="Acidic residues" evidence="2">
    <location>
        <begin position="165"/>
        <end position="180"/>
    </location>
</feature>
<dbReference type="GeneID" id="37045513"/>
<name>A0A316YIS1_9BASI</name>
<dbReference type="PROSITE" id="PS50297">
    <property type="entry name" value="ANK_REP_REGION"/>
    <property type="match status" value="1"/>
</dbReference>
<dbReference type="OrthoDB" id="9995210at2759"/>
<dbReference type="RefSeq" id="XP_025376280.1">
    <property type="nucleotide sequence ID" value="XM_025523597.1"/>
</dbReference>
<dbReference type="STRING" id="215250.A0A316YIS1"/>
<dbReference type="Pfam" id="PF12796">
    <property type="entry name" value="Ank_2"/>
    <property type="match status" value="1"/>
</dbReference>
<dbReference type="FunCoup" id="A0A316YIS1">
    <property type="interactions" value="18"/>
</dbReference>
<sequence>MSEQPEETHEGATPLQILFHAIQSDNAELLQSVLDGSTPPSLVDARNGAGDTVVLASLRAQSLEALQLLLDEEVDVDEGNRARDGDRPLHVAVQIKEVESRDWCVEQLLEAGSDPRLTNTEGLKPVELLPPAPRNNEQETDEYETTRRLLRNAEAVSGLSKADVVDEDDESEGGPPSDEE</sequence>